<keyword evidence="7" id="KW-0325">Glycoprotein</keyword>
<dbReference type="InterPro" id="IPR008972">
    <property type="entry name" value="Cupredoxin"/>
</dbReference>
<evidence type="ECO:0000256" key="5">
    <source>
        <dbReference type="ARBA" id="ARBA00023136"/>
    </source>
</evidence>
<dbReference type="InterPro" id="IPR041846">
    <property type="entry name" value="ENL_dom"/>
</dbReference>
<dbReference type="Proteomes" id="UP000290289">
    <property type="component" value="Chromosome 8"/>
</dbReference>
<dbReference type="CDD" id="cd11019">
    <property type="entry name" value="OsENODL1_like"/>
    <property type="match status" value="1"/>
</dbReference>
<dbReference type="EMBL" id="RDQH01000334">
    <property type="protein sequence ID" value="RXH91374.1"/>
    <property type="molecule type" value="Genomic_DNA"/>
</dbReference>
<keyword evidence="5" id="KW-0472">Membrane</keyword>
<evidence type="ECO:0000256" key="6">
    <source>
        <dbReference type="ARBA" id="ARBA00023157"/>
    </source>
</evidence>
<dbReference type="PANTHER" id="PTHR33021">
    <property type="entry name" value="BLUE COPPER PROTEIN"/>
    <property type="match status" value="1"/>
</dbReference>
<dbReference type="AlphaFoldDB" id="A0A498JB90"/>
<dbReference type="SUPFAM" id="SSF49503">
    <property type="entry name" value="Cupredoxins"/>
    <property type="match status" value="1"/>
</dbReference>
<dbReference type="STRING" id="3750.A0A498JB90"/>
<dbReference type="PROSITE" id="PS51485">
    <property type="entry name" value="PHYTOCYANIN"/>
    <property type="match status" value="1"/>
</dbReference>
<feature type="domain" description="Phytocyanin" evidence="11">
    <location>
        <begin position="28"/>
        <end position="132"/>
    </location>
</feature>
<evidence type="ECO:0000313" key="12">
    <source>
        <dbReference type="EMBL" id="RXH91374.1"/>
    </source>
</evidence>
<keyword evidence="2" id="KW-1003">Cell membrane</keyword>
<keyword evidence="3" id="KW-0336">GPI-anchor</keyword>
<dbReference type="Gene3D" id="2.60.40.420">
    <property type="entry name" value="Cupredoxins - blue copper proteins"/>
    <property type="match status" value="1"/>
</dbReference>
<dbReference type="FunFam" id="2.60.40.420:FF:000010">
    <property type="entry name" value="Early nodulin-like protein 1"/>
    <property type="match status" value="1"/>
</dbReference>
<evidence type="ECO:0000259" key="11">
    <source>
        <dbReference type="PROSITE" id="PS51485"/>
    </source>
</evidence>
<evidence type="ECO:0000256" key="10">
    <source>
        <dbReference type="SAM" id="SignalP"/>
    </source>
</evidence>
<comment type="caution">
    <text evidence="12">The sequence shown here is derived from an EMBL/GenBank/DDBJ whole genome shotgun (WGS) entry which is preliminary data.</text>
</comment>
<evidence type="ECO:0000256" key="9">
    <source>
        <dbReference type="ARBA" id="ARBA00035011"/>
    </source>
</evidence>
<dbReference type="Pfam" id="PF02298">
    <property type="entry name" value="Cu_bind_like"/>
    <property type="match status" value="1"/>
</dbReference>
<dbReference type="GO" id="GO:0098552">
    <property type="term" value="C:side of membrane"/>
    <property type="evidence" value="ECO:0007669"/>
    <property type="project" value="UniProtKB-KW"/>
</dbReference>
<evidence type="ECO:0000256" key="1">
    <source>
        <dbReference type="ARBA" id="ARBA00004609"/>
    </source>
</evidence>
<gene>
    <name evidence="12" type="ORF">DVH24_020397</name>
</gene>
<dbReference type="GO" id="GO:0005886">
    <property type="term" value="C:plasma membrane"/>
    <property type="evidence" value="ECO:0007669"/>
    <property type="project" value="UniProtKB-SubCell"/>
</dbReference>
<proteinExistence type="inferred from homology"/>
<dbReference type="InterPro" id="IPR003245">
    <property type="entry name" value="Phytocyanin_dom"/>
</dbReference>
<keyword evidence="4 10" id="KW-0732">Signal</keyword>
<dbReference type="GO" id="GO:0009055">
    <property type="term" value="F:electron transfer activity"/>
    <property type="evidence" value="ECO:0007669"/>
    <property type="project" value="InterPro"/>
</dbReference>
<sequence>MAGFSSSKALSYSSLLVVFLLFSFSEAREITVGGKNGSWAVPSFESQSLNKWAESTRFRIGDTLVWKYDSAKDSVLRVTKEDYGNCNASNPIEQLKDGETKLHLDQPGPYYFISGTKGHCEKGQKLVLVVMTPRKHLGISPAPSPAGEVDGPAIAPTSGATSLKGGVLTVVALGVFSLWF</sequence>
<keyword evidence="8" id="KW-0449">Lipoprotein</keyword>
<keyword evidence="6" id="KW-1015">Disulfide bond</keyword>
<name>A0A498JB90_MALDO</name>
<evidence type="ECO:0000256" key="8">
    <source>
        <dbReference type="ARBA" id="ARBA00023288"/>
    </source>
</evidence>
<evidence type="ECO:0000313" key="13">
    <source>
        <dbReference type="Proteomes" id="UP000290289"/>
    </source>
</evidence>
<feature type="signal peptide" evidence="10">
    <location>
        <begin position="1"/>
        <end position="27"/>
    </location>
</feature>
<comment type="subcellular location">
    <subcellularLocation>
        <location evidence="1">Cell membrane</location>
        <topology evidence="1">Lipid-anchor</topology>
        <topology evidence="1">GPI-anchor</topology>
    </subcellularLocation>
</comment>
<dbReference type="PANTHER" id="PTHR33021:SF197">
    <property type="entry name" value="EARLY NODULIN-LIKE PROTEIN 13"/>
    <property type="match status" value="1"/>
</dbReference>
<reference evidence="12 13" key="1">
    <citation type="submission" date="2018-10" db="EMBL/GenBank/DDBJ databases">
        <title>A high-quality apple genome assembly.</title>
        <authorList>
            <person name="Hu J."/>
        </authorList>
    </citation>
    <scope>NUCLEOTIDE SEQUENCE [LARGE SCALE GENOMIC DNA]</scope>
    <source>
        <strain evidence="13">cv. HFTH1</strain>
        <tissue evidence="12">Young leaf</tissue>
    </source>
</reference>
<keyword evidence="13" id="KW-1185">Reference proteome</keyword>
<feature type="chain" id="PRO_5019838181" description="Phytocyanin domain-containing protein" evidence="10">
    <location>
        <begin position="28"/>
        <end position="180"/>
    </location>
</feature>
<evidence type="ECO:0000256" key="3">
    <source>
        <dbReference type="ARBA" id="ARBA00022622"/>
    </source>
</evidence>
<accession>A0A498JB90</accession>
<comment type="similarity">
    <text evidence="9">Belongs to the early nodulin-like (ENODL) family.</text>
</comment>
<evidence type="ECO:0000256" key="4">
    <source>
        <dbReference type="ARBA" id="ARBA00022729"/>
    </source>
</evidence>
<dbReference type="InterPro" id="IPR039391">
    <property type="entry name" value="Phytocyanin-like"/>
</dbReference>
<protein>
    <recommendedName>
        <fullName evidence="11">Phytocyanin domain-containing protein</fullName>
    </recommendedName>
</protein>
<evidence type="ECO:0000256" key="7">
    <source>
        <dbReference type="ARBA" id="ARBA00023180"/>
    </source>
</evidence>
<evidence type="ECO:0000256" key="2">
    <source>
        <dbReference type="ARBA" id="ARBA00022475"/>
    </source>
</evidence>
<organism evidence="12 13">
    <name type="scientific">Malus domestica</name>
    <name type="common">Apple</name>
    <name type="synonym">Pyrus malus</name>
    <dbReference type="NCBI Taxonomy" id="3750"/>
    <lineage>
        <taxon>Eukaryota</taxon>
        <taxon>Viridiplantae</taxon>
        <taxon>Streptophyta</taxon>
        <taxon>Embryophyta</taxon>
        <taxon>Tracheophyta</taxon>
        <taxon>Spermatophyta</taxon>
        <taxon>Magnoliopsida</taxon>
        <taxon>eudicotyledons</taxon>
        <taxon>Gunneridae</taxon>
        <taxon>Pentapetalae</taxon>
        <taxon>rosids</taxon>
        <taxon>fabids</taxon>
        <taxon>Rosales</taxon>
        <taxon>Rosaceae</taxon>
        <taxon>Amygdaloideae</taxon>
        <taxon>Maleae</taxon>
        <taxon>Malus</taxon>
    </lineage>
</organism>